<comment type="caution">
    <text evidence="2">The sequence shown here is derived from an EMBL/GenBank/DDBJ whole genome shotgun (WGS) entry which is preliminary data.</text>
</comment>
<gene>
    <name evidence="2" type="ORF">BWQ96_05530</name>
</gene>
<protein>
    <recommendedName>
        <fullName evidence="4">Coiled-coil-helix-coiled-coil-helix domain-containing protein 3, mitochondrial</fullName>
    </recommendedName>
</protein>
<keyword evidence="3" id="KW-1185">Reference proteome</keyword>
<dbReference type="EMBL" id="NBIV01000083">
    <property type="protein sequence ID" value="PXF44673.1"/>
    <property type="molecule type" value="Genomic_DNA"/>
</dbReference>
<keyword evidence="1" id="KW-0175">Coiled coil</keyword>
<proteinExistence type="predicted"/>
<accession>A0A2V3IRE7</accession>
<evidence type="ECO:0000313" key="3">
    <source>
        <dbReference type="Proteomes" id="UP000247409"/>
    </source>
</evidence>
<evidence type="ECO:0000256" key="1">
    <source>
        <dbReference type="SAM" id="Coils"/>
    </source>
</evidence>
<dbReference type="OrthoDB" id="70030at2759"/>
<feature type="coiled-coil region" evidence="1">
    <location>
        <begin position="47"/>
        <end position="74"/>
    </location>
</feature>
<evidence type="ECO:0000313" key="2">
    <source>
        <dbReference type="EMBL" id="PXF44673.1"/>
    </source>
</evidence>
<dbReference type="Proteomes" id="UP000247409">
    <property type="component" value="Unassembled WGS sequence"/>
</dbReference>
<reference evidence="2 3" key="1">
    <citation type="journal article" date="2018" name="Mol. Biol. Evol.">
        <title>Analysis of the draft genome of the red seaweed Gracilariopsis chorda provides insights into genome size evolution in Rhodophyta.</title>
        <authorList>
            <person name="Lee J."/>
            <person name="Yang E.C."/>
            <person name="Graf L."/>
            <person name="Yang J.H."/>
            <person name="Qiu H."/>
            <person name="Zel Zion U."/>
            <person name="Chan C.X."/>
            <person name="Stephens T.G."/>
            <person name="Weber A.P.M."/>
            <person name="Boo G.H."/>
            <person name="Boo S.M."/>
            <person name="Kim K.M."/>
            <person name="Shin Y."/>
            <person name="Jung M."/>
            <person name="Lee S.J."/>
            <person name="Yim H.S."/>
            <person name="Lee J.H."/>
            <person name="Bhattacharya D."/>
            <person name="Yoon H.S."/>
        </authorList>
    </citation>
    <scope>NUCLEOTIDE SEQUENCE [LARGE SCALE GENOMIC DNA]</scope>
    <source>
        <strain evidence="2 3">SKKU-2015</strain>
        <tissue evidence="2">Whole body</tissue>
    </source>
</reference>
<name>A0A2V3IRE7_9FLOR</name>
<sequence>MADEYDPESFSVRVSQSLVKALTGQAAEPGPVEPRNAREASLVESLRRESRLQKMALIREMKELQLKEADEREKQSQEVLNQSVNALDKKLRSLHFPDGTATATKPCASFRERITACYKVNGKDNPLACAGEVEAFSECARQLSRISN</sequence>
<dbReference type="AlphaFoldDB" id="A0A2V3IRE7"/>
<dbReference type="InterPro" id="IPR012471">
    <property type="entry name" value="DUF1690"/>
</dbReference>
<dbReference type="Pfam" id="PF07956">
    <property type="entry name" value="DUF1690"/>
    <property type="match status" value="1"/>
</dbReference>
<evidence type="ECO:0008006" key="4">
    <source>
        <dbReference type="Google" id="ProtNLM"/>
    </source>
</evidence>
<organism evidence="2 3">
    <name type="scientific">Gracilariopsis chorda</name>
    <dbReference type="NCBI Taxonomy" id="448386"/>
    <lineage>
        <taxon>Eukaryota</taxon>
        <taxon>Rhodophyta</taxon>
        <taxon>Florideophyceae</taxon>
        <taxon>Rhodymeniophycidae</taxon>
        <taxon>Gracilariales</taxon>
        <taxon>Gracilariaceae</taxon>
        <taxon>Gracilariopsis</taxon>
    </lineage>
</organism>